<name>A0A0A9CAC8_ARUDO</name>
<accession>A0A0A9CAC8</accession>
<reference evidence="1" key="2">
    <citation type="journal article" date="2015" name="Data Brief">
        <title>Shoot transcriptome of the giant reed, Arundo donax.</title>
        <authorList>
            <person name="Barrero R.A."/>
            <person name="Guerrero F.D."/>
            <person name="Moolhuijzen P."/>
            <person name="Goolsby J.A."/>
            <person name="Tidwell J."/>
            <person name="Bellgard S.E."/>
            <person name="Bellgard M.I."/>
        </authorList>
    </citation>
    <scope>NUCLEOTIDE SEQUENCE</scope>
    <source>
        <tissue evidence="1">Shoot tissue taken approximately 20 cm above the soil surface</tissue>
    </source>
</reference>
<dbReference type="EMBL" id="GBRH01226482">
    <property type="protein sequence ID" value="JAD71413.1"/>
    <property type="molecule type" value="Transcribed_RNA"/>
</dbReference>
<protein>
    <submittedName>
        <fullName evidence="1">Uncharacterized protein</fullName>
    </submittedName>
</protein>
<reference evidence="1" key="1">
    <citation type="submission" date="2014-09" db="EMBL/GenBank/DDBJ databases">
        <authorList>
            <person name="Magalhaes I.L.F."/>
            <person name="Oliveira U."/>
            <person name="Santos F.R."/>
            <person name="Vidigal T.H.D.A."/>
            <person name="Brescovit A.D."/>
            <person name="Santos A.J."/>
        </authorList>
    </citation>
    <scope>NUCLEOTIDE SEQUENCE</scope>
    <source>
        <tissue evidence="1">Shoot tissue taken approximately 20 cm above the soil surface</tissue>
    </source>
</reference>
<organism evidence="1">
    <name type="scientific">Arundo donax</name>
    <name type="common">Giant reed</name>
    <name type="synonym">Donax arundinaceus</name>
    <dbReference type="NCBI Taxonomy" id="35708"/>
    <lineage>
        <taxon>Eukaryota</taxon>
        <taxon>Viridiplantae</taxon>
        <taxon>Streptophyta</taxon>
        <taxon>Embryophyta</taxon>
        <taxon>Tracheophyta</taxon>
        <taxon>Spermatophyta</taxon>
        <taxon>Magnoliopsida</taxon>
        <taxon>Liliopsida</taxon>
        <taxon>Poales</taxon>
        <taxon>Poaceae</taxon>
        <taxon>PACMAD clade</taxon>
        <taxon>Arundinoideae</taxon>
        <taxon>Arundineae</taxon>
        <taxon>Arundo</taxon>
    </lineage>
</organism>
<proteinExistence type="predicted"/>
<evidence type="ECO:0000313" key="1">
    <source>
        <dbReference type="EMBL" id="JAD71413.1"/>
    </source>
</evidence>
<dbReference type="AlphaFoldDB" id="A0A0A9CAC8"/>
<sequence>MAVLSTLYNVLYTAPSTAISRTNRNECI</sequence>